<keyword evidence="5" id="KW-1185">Reference proteome</keyword>
<reference evidence="4 5" key="3">
    <citation type="submission" date="2019-11" db="EMBL/GenBank/DDBJ databases">
        <title>A de novo genome assembly of a pear dwarfing rootstock.</title>
        <authorList>
            <person name="Wang F."/>
            <person name="Wang J."/>
            <person name="Li S."/>
            <person name="Zhang Y."/>
            <person name="Fang M."/>
            <person name="Ma L."/>
            <person name="Zhao Y."/>
            <person name="Jiang S."/>
        </authorList>
    </citation>
    <scope>NUCLEOTIDE SEQUENCE [LARGE SCALE GENOMIC DNA]</scope>
    <source>
        <strain evidence="4">S2</strain>
        <tissue evidence="4">Leaf</tissue>
    </source>
</reference>
<keyword evidence="1 2" id="KW-0732">Signal</keyword>
<reference evidence="4 5" key="1">
    <citation type="submission" date="2019-09" db="EMBL/GenBank/DDBJ databases">
        <authorList>
            <person name="Ou C."/>
        </authorList>
    </citation>
    <scope>NUCLEOTIDE SEQUENCE [LARGE SCALE GENOMIC DNA]</scope>
    <source>
        <strain evidence="4">S2</strain>
        <tissue evidence="4">Leaf</tissue>
    </source>
</reference>
<feature type="chain" id="PRO_5024345283" description="Prolamin-like domain-containing protein" evidence="2">
    <location>
        <begin position="26"/>
        <end position="114"/>
    </location>
</feature>
<dbReference type="AlphaFoldDB" id="A0A5N5HU32"/>
<evidence type="ECO:0000313" key="4">
    <source>
        <dbReference type="EMBL" id="KAB2631375.1"/>
    </source>
</evidence>
<dbReference type="OrthoDB" id="946177at2759"/>
<dbReference type="Proteomes" id="UP000327157">
    <property type="component" value="Chromosome 12"/>
</dbReference>
<evidence type="ECO:0000256" key="1">
    <source>
        <dbReference type="ARBA" id="ARBA00022729"/>
    </source>
</evidence>
<organism evidence="4 5">
    <name type="scientific">Pyrus ussuriensis x Pyrus communis</name>
    <dbReference type="NCBI Taxonomy" id="2448454"/>
    <lineage>
        <taxon>Eukaryota</taxon>
        <taxon>Viridiplantae</taxon>
        <taxon>Streptophyta</taxon>
        <taxon>Embryophyta</taxon>
        <taxon>Tracheophyta</taxon>
        <taxon>Spermatophyta</taxon>
        <taxon>Magnoliopsida</taxon>
        <taxon>eudicotyledons</taxon>
        <taxon>Gunneridae</taxon>
        <taxon>Pentapetalae</taxon>
        <taxon>rosids</taxon>
        <taxon>fabids</taxon>
        <taxon>Rosales</taxon>
        <taxon>Rosaceae</taxon>
        <taxon>Amygdaloideae</taxon>
        <taxon>Maleae</taxon>
        <taxon>Pyrus</taxon>
    </lineage>
</organism>
<dbReference type="Pfam" id="PF05617">
    <property type="entry name" value="Prolamin_like"/>
    <property type="match status" value="1"/>
</dbReference>
<comment type="caution">
    <text evidence="4">The sequence shown here is derived from an EMBL/GenBank/DDBJ whole genome shotgun (WGS) entry which is preliminary data.</text>
</comment>
<evidence type="ECO:0000313" key="5">
    <source>
        <dbReference type="Proteomes" id="UP000327157"/>
    </source>
</evidence>
<gene>
    <name evidence="4" type="ORF">D8674_008894</name>
</gene>
<evidence type="ECO:0000256" key="2">
    <source>
        <dbReference type="SAM" id="SignalP"/>
    </source>
</evidence>
<feature type="signal peptide" evidence="2">
    <location>
        <begin position="1"/>
        <end position="25"/>
    </location>
</feature>
<dbReference type="InterPro" id="IPR008502">
    <property type="entry name" value="Prolamin-like"/>
</dbReference>
<dbReference type="PANTHER" id="PTHR31951:SF22">
    <property type="entry name" value="ECA1 GAMETOGENESIS RELATED FAMILY"/>
    <property type="match status" value="1"/>
</dbReference>
<accession>A0A5N5HU32</accession>
<protein>
    <recommendedName>
        <fullName evidence="3">Prolamin-like domain-containing protein</fullName>
    </recommendedName>
</protein>
<reference evidence="5" key="2">
    <citation type="submission" date="2019-10" db="EMBL/GenBank/DDBJ databases">
        <title>A de novo genome assembly of a pear dwarfing rootstock.</title>
        <authorList>
            <person name="Wang F."/>
            <person name="Wang J."/>
            <person name="Li S."/>
            <person name="Zhang Y."/>
            <person name="Fang M."/>
            <person name="Ma L."/>
            <person name="Zhao Y."/>
            <person name="Jiang S."/>
        </authorList>
    </citation>
    <scope>NUCLEOTIDE SEQUENCE [LARGE SCALE GENOMIC DNA]</scope>
</reference>
<sequence>MAGINIFPIVVVLFLLSNTFPMLEAIDEKALAECKKHFSIKYAHDAYNYIFHGQPISDKSCRAIVAVGKKCHDIFLNWTLGGSIGIRRSKALVRGKQLWNHCVLTTVAPTSFSY</sequence>
<feature type="domain" description="Prolamin-like" evidence="3">
    <location>
        <begin position="46"/>
        <end position="103"/>
    </location>
</feature>
<dbReference type="EMBL" id="SMOL01000143">
    <property type="protein sequence ID" value="KAB2631375.1"/>
    <property type="molecule type" value="Genomic_DNA"/>
</dbReference>
<dbReference type="PANTHER" id="PTHR31951">
    <property type="entry name" value="BIFUNCTIONAL INHIBITOR/LIPID-TRANSFER PROTEIN/SEED STORAGE 2S ALBUMIN SUPERFAMILY PROTEIN-RELATED"/>
    <property type="match status" value="1"/>
</dbReference>
<name>A0A5N5HU32_9ROSA</name>
<proteinExistence type="predicted"/>
<evidence type="ECO:0000259" key="3">
    <source>
        <dbReference type="Pfam" id="PF05617"/>
    </source>
</evidence>